<comment type="caution">
    <text evidence="1">The sequence shown here is derived from an EMBL/GenBank/DDBJ whole genome shotgun (WGS) entry which is preliminary data.</text>
</comment>
<protein>
    <recommendedName>
        <fullName evidence="3">Reverse transcriptase zinc-binding domain-containing protein</fullName>
    </recommendedName>
</protein>
<dbReference type="AlphaFoldDB" id="A0A1J9QHB6"/>
<reference evidence="1 2" key="1">
    <citation type="submission" date="2015-08" db="EMBL/GenBank/DDBJ databases">
        <title>Emmonsia species relationships and genome sequence.</title>
        <authorList>
            <person name="Cuomo C.A."/>
            <person name="Schwartz I.S."/>
            <person name="Kenyon C."/>
            <person name="De Hoog G.S."/>
            <person name="Govender N.P."/>
            <person name="Botha A."/>
            <person name="Moreno L."/>
            <person name="De Vries M."/>
            <person name="Munoz J.F."/>
            <person name="Stielow J.B."/>
        </authorList>
    </citation>
    <scope>NUCLEOTIDE SEQUENCE [LARGE SCALE GENOMIC DNA]</scope>
    <source>
        <strain evidence="1 2">EI222</strain>
    </source>
</reference>
<keyword evidence="2" id="KW-1185">Reference proteome</keyword>
<evidence type="ECO:0000313" key="1">
    <source>
        <dbReference type="EMBL" id="OJD27482.1"/>
    </source>
</evidence>
<dbReference type="STRING" id="1658174.A0A1J9QHB6"/>
<dbReference type="Proteomes" id="UP000242791">
    <property type="component" value="Unassembled WGS sequence"/>
</dbReference>
<gene>
    <name evidence="1" type="ORF">ACJ73_01121</name>
</gene>
<sequence>MVYSDGSKLQHHTQERFQASLQGYWASLKKDVYRGVGVLMTKGPPPELALPRKHLGHLLAARTGHGDFAAYHQRWNHQDALLTCSCGRDKTPEHFFFCWKGRRAGRISTPPPPLCVGPKEAITWILGTKEGAKAFSSWCSKTAFFNTIQRRF</sequence>
<proteinExistence type="predicted"/>
<dbReference type="OrthoDB" id="5080849at2759"/>
<dbReference type="EMBL" id="LGTZ01000093">
    <property type="protein sequence ID" value="OJD27482.1"/>
    <property type="molecule type" value="Genomic_DNA"/>
</dbReference>
<name>A0A1J9QHB6_9EURO</name>
<evidence type="ECO:0008006" key="3">
    <source>
        <dbReference type="Google" id="ProtNLM"/>
    </source>
</evidence>
<evidence type="ECO:0000313" key="2">
    <source>
        <dbReference type="Proteomes" id="UP000242791"/>
    </source>
</evidence>
<dbReference type="VEuPathDB" id="FungiDB:ACJ73_01121"/>
<organism evidence="1 2">
    <name type="scientific">Blastomyces percursus</name>
    <dbReference type="NCBI Taxonomy" id="1658174"/>
    <lineage>
        <taxon>Eukaryota</taxon>
        <taxon>Fungi</taxon>
        <taxon>Dikarya</taxon>
        <taxon>Ascomycota</taxon>
        <taxon>Pezizomycotina</taxon>
        <taxon>Eurotiomycetes</taxon>
        <taxon>Eurotiomycetidae</taxon>
        <taxon>Onygenales</taxon>
        <taxon>Ajellomycetaceae</taxon>
        <taxon>Blastomyces</taxon>
    </lineage>
</organism>
<accession>A0A1J9QHB6</accession>